<accession>A0ABS0NW04</accession>
<dbReference type="Proteomes" id="UP001194539">
    <property type="component" value="Unassembled WGS sequence"/>
</dbReference>
<comment type="caution">
    <text evidence="1">The sequence shown here is derived from an EMBL/GenBank/DDBJ whole genome shotgun (WGS) entry which is preliminary data.</text>
</comment>
<dbReference type="EMBL" id="JACEGD010000002">
    <property type="protein sequence ID" value="MBH5385190.1"/>
    <property type="molecule type" value="Genomic_DNA"/>
</dbReference>
<protein>
    <submittedName>
        <fullName evidence="1">Uncharacterized protein</fullName>
    </submittedName>
</protein>
<organism evidence="1 2">
    <name type="scientific">Bradyrhizobium diversitatis</name>
    <dbReference type="NCBI Taxonomy" id="2755406"/>
    <lineage>
        <taxon>Bacteria</taxon>
        <taxon>Pseudomonadati</taxon>
        <taxon>Pseudomonadota</taxon>
        <taxon>Alphaproteobacteria</taxon>
        <taxon>Hyphomicrobiales</taxon>
        <taxon>Nitrobacteraceae</taxon>
        <taxon>Bradyrhizobium</taxon>
    </lineage>
</organism>
<keyword evidence="2" id="KW-1185">Reference proteome</keyword>
<sequence length="47" mass="5174">MSISIHLDDIGVIDGRHNSGRNALKSTEPDFLVRSVAAQPCYETFIV</sequence>
<evidence type="ECO:0000313" key="2">
    <source>
        <dbReference type="Proteomes" id="UP001194539"/>
    </source>
</evidence>
<name>A0ABS0NW04_9BRAD</name>
<dbReference type="RefSeq" id="WP_156505193.1">
    <property type="nucleotide sequence ID" value="NZ_JACEGD010000002.1"/>
</dbReference>
<reference evidence="1 2" key="1">
    <citation type="submission" date="2020-07" db="EMBL/GenBank/DDBJ databases">
        <title>Bradyrhizobium diversity isolated from nodules of indigenous legumes of Western Australia.</title>
        <authorList>
            <person name="Klepa M.S."/>
        </authorList>
    </citation>
    <scope>NUCLEOTIDE SEQUENCE [LARGE SCALE GENOMIC DNA]</scope>
    <source>
        <strain evidence="1 2">CNPSo 4019</strain>
    </source>
</reference>
<proteinExistence type="predicted"/>
<evidence type="ECO:0000313" key="1">
    <source>
        <dbReference type="EMBL" id="MBH5385190.1"/>
    </source>
</evidence>
<gene>
    <name evidence="1" type="ORF">H1B27_02710</name>
</gene>